<dbReference type="SUPFAM" id="SSF102588">
    <property type="entry name" value="LmbE-like"/>
    <property type="match status" value="1"/>
</dbReference>
<protein>
    <recommendedName>
        <fullName evidence="2">N-acetylglucosaminylphosphatidylinositol deacetylase</fullName>
        <ecNumber evidence="2">3.5.1.89</ecNumber>
    </recommendedName>
</protein>
<evidence type="ECO:0000256" key="3">
    <source>
        <dbReference type="SAM" id="Phobius"/>
    </source>
</evidence>
<dbReference type="InterPro" id="IPR003737">
    <property type="entry name" value="GlcNAc_PI_deacetylase-related"/>
</dbReference>
<accession>A0A2B4SF71</accession>
<keyword evidence="3" id="KW-0472">Membrane</keyword>
<dbReference type="PANTHER" id="PTHR12993:SF11">
    <property type="entry name" value="N-ACETYLGLUCOSAMINYL-PHOSPHATIDYLINOSITOL DE-N-ACETYLASE"/>
    <property type="match status" value="1"/>
</dbReference>
<dbReference type="PANTHER" id="PTHR12993">
    <property type="entry name" value="N-ACETYLGLUCOSAMINYL-PHOSPHATIDYLINOSITOL DE-N-ACETYLASE-RELATED"/>
    <property type="match status" value="1"/>
</dbReference>
<comment type="similarity">
    <text evidence="1">Belongs to the PIGL family.</text>
</comment>
<name>A0A2B4SF71_STYPI</name>
<dbReference type="GO" id="GO:0016020">
    <property type="term" value="C:membrane"/>
    <property type="evidence" value="ECO:0007669"/>
    <property type="project" value="GOC"/>
</dbReference>
<dbReference type="Gene3D" id="3.40.50.10320">
    <property type="entry name" value="LmbE-like"/>
    <property type="match status" value="1"/>
</dbReference>
<evidence type="ECO:0000313" key="5">
    <source>
        <dbReference type="Proteomes" id="UP000225706"/>
    </source>
</evidence>
<dbReference type="AlphaFoldDB" id="A0A2B4SF71"/>
<dbReference type="EC" id="3.5.1.89" evidence="2"/>
<evidence type="ECO:0000313" key="4">
    <source>
        <dbReference type="EMBL" id="PFX28511.1"/>
    </source>
</evidence>
<dbReference type="STRING" id="50429.A0A2B4SF71"/>
<keyword evidence="5" id="KW-1185">Reference proteome</keyword>
<dbReference type="GO" id="GO:0000225">
    <property type="term" value="F:N-acetylglucosaminylphosphatidylinositol deacetylase activity"/>
    <property type="evidence" value="ECO:0007669"/>
    <property type="project" value="UniProtKB-EC"/>
</dbReference>
<dbReference type="EMBL" id="LSMT01000082">
    <property type="protein sequence ID" value="PFX28511.1"/>
    <property type="molecule type" value="Genomic_DNA"/>
</dbReference>
<dbReference type="GO" id="GO:0005783">
    <property type="term" value="C:endoplasmic reticulum"/>
    <property type="evidence" value="ECO:0007669"/>
    <property type="project" value="TreeGrafter"/>
</dbReference>
<proteinExistence type="inferred from homology"/>
<dbReference type="OrthoDB" id="440160at2759"/>
<dbReference type="InterPro" id="IPR024078">
    <property type="entry name" value="LmbE-like_dom_sf"/>
</dbReference>
<dbReference type="UniPathway" id="UPA00196"/>
<dbReference type="GO" id="GO:0006506">
    <property type="term" value="P:GPI anchor biosynthetic process"/>
    <property type="evidence" value="ECO:0007669"/>
    <property type="project" value="UniProtKB-UniPathway"/>
</dbReference>
<comment type="caution">
    <text evidence="4">The sequence shown here is derived from an EMBL/GenBank/DDBJ whole genome shotgun (WGS) entry which is preliminary data.</text>
</comment>
<feature type="transmembrane region" description="Helical" evidence="3">
    <location>
        <begin position="6"/>
        <end position="26"/>
    </location>
</feature>
<keyword evidence="3" id="KW-1133">Transmembrane helix</keyword>
<gene>
    <name evidence="4" type="primary">Pigl</name>
    <name evidence="4" type="ORF">AWC38_SpisGene6773</name>
</gene>
<reference evidence="5" key="1">
    <citation type="journal article" date="2017" name="bioRxiv">
        <title>Comparative analysis of the genomes of Stylophora pistillata and Acropora digitifera provides evidence for extensive differences between species of corals.</title>
        <authorList>
            <person name="Voolstra C.R."/>
            <person name="Li Y."/>
            <person name="Liew Y.J."/>
            <person name="Baumgarten S."/>
            <person name="Zoccola D."/>
            <person name="Flot J.-F."/>
            <person name="Tambutte S."/>
            <person name="Allemand D."/>
            <person name="Aranda M."/>
        </authorList>
    </citation>
    <scope>NUCLEOTIDE SEQUENCE [LARGE SCALE GENOMIC DNA]</scope>
</reference>
<keyword evidence="3" id="KW-0812">Transmembrane</keyword>
<sequence>MVPLIQGWIVFFSVFVVVFSSLILFYRRQLDFQREKRSEFDGKSVLLVTAHPDDECMFFSPTILNLRRSSTVHLLCLSTGNYYKQGSIRREELLSSCTILGIPPERVTVINHGDLPDDPKTDWDTQITGQLITECIKHNQIQVVITFDSYGVSGHTNHIGIFNAIKRLRNEGIPGDVSYYVLTSVNILRKYISLLDLVLSVSSRQMFLLSPHDMIVAQKAMYAHKSQLLWFRRLYIIFSRFMLINTLEELK</sequence>
<evidence type="ECO:0000256" key="2">
    <source>
        <dbReference type="ARBA" id="ARBA00012176"/>
    </source>
</evidence>
<evidence type="ECO:0000256" key="1">
    <source>
        <dbReference type="ARBA" id="ARBA00006066"/>
    </source>
</evidence>
<dbReference type="Proteomes" id="UP000225706">
    <property type="component" value="Unassembled WGS sequence"/>
</dbReference>
<dbReference type="Pfam" id="PF02585">
    <property type="entry name" value="PIG-L"/>
    <property type="match status" value="1"/>
</dbReference>
<organism evidence="4 5">
    <name type="scientific">Stylophora pistillata</name>
    <name type="common">Smooth cauliflower coral</name>
    <dbReference type="NCBI Taxonomy" id="50429"/>
    <lineage>
        <taxon>Eukaryota</taxon>
        <taxon>Metazoa</taxon>
        <taxon>Cnidaria</taxon>
        <taxon>Anthozoa</taxon>
        <taxon>Hexacorallia</taxon>
        <taxon>Scleractinia</taxon>
        <taxon>Astrocoeniina</taxon>
        <taxon>Pocilloporidae</taxon>
        <taxon>Stylophora</taxon>
    </lineage>
</organism>